<feature type="non-terminal residue" evidence="1">
    <location>
        <position position="1"/>
    </location>
</feature>
<dbReference type="EMBL" id="CAAALY010074068">
    <property type="protein sequence ID" value="VEL25455.1"/>
    <property type="molecule type" value="Genomic_DNA"/>
</dbReference>
<sequence>MCFRFLPIPPLPNALLFNAKITNNGSCKMRAHPEVPSSPNIPPRLFVSQADTSDSNPSAGGPFFYAPITPPFASALLSTPRSLNGSARLAGFLEAPESMGPSAEMPFPIGPPFYRTARNGLETPVDLPSPAANLFPNLPNVRLGLALDCSTGAPAVPGLPGPHLSESGSVDCPSATVAGVTSLLQSLVDGLSNGVAGGME</sequence>
<organism evidence="1 2">
    <name type="scientific">Protopolystoma xenopodis</name>
    <dbReference type="NCBI Taxonomy" id="117903"/>
    <lineage>
        <taxon>Eukaryota</taxon>
        <taxon>Metazoa</taxon>
        <taxon>Spiralia</taxon>
        <taxon>Lophotrochozoa</taxon>
        <taxon>Platyhelminthes</taxon>
        <taxon>Monogenea</taxon>
        <taxon>Polyopisthocotylea</taxon>
        <taxon>Polystomatidea</taxon>
        <taxon>Polystomatidae</taxon>
        <taxon>Protopolystoma</taxon>
    </lineage>
</organism>
<gene>
    <name evidence="1" type="ORF">PXEA_LOCUS18895</name>
</gene>
<name>A0A3S5CPC7_9PLAT</name>
<proteinExistence type="predicted"/>
<protein>
    <submittedName>
        <fullName evidence="1">Uncharacterized protein</fullName>
    </submittedName>
</protein>
<dbReference type="AlphaFoldDB" id="A0A3S5CPC7"/>
<accession>A0A3S5CPC7</accession>
<evidence type="ECO:0000313" key="2">
    <source>
        <dbReference type="Proteomes" id="UP000784294"/>
    </source>
</evidence>
<keyword evidence="2" id="KW-1185">Reference proteome</keyword>
<comment type="caution">
    <text evidence="1">The sequence shown here is derived from an EMBL/GenBank/DDBJ whole genome shotgun (WGS) entry which is preliminary data.</text>
</comment>
<reference evidence="1" key="1">
    <citation type="submission" date="2018-11" db="EMBL/GenBank/DDBJ databases">
        <authorList>
            <consortium name="Pathogen Informatics"/>
        </authorList>
    </citation>
    <scope>NUCLEOTIDE SEQUENCE</scope>
</reference>
<evidence type="ECO:0000313" key="1">
    <source>
        <dbReference type="EMBL" id="VEL25455.1"/>
    </source>
</evidence>
<dbReference type="Proteomes" id="UP000784294">
    <property type="component" value="Unassembled WGS sequence"/>
</dbReference>